<proteinExistence type="predicted"/>
<accession>A0A6J4M6T3</accession>
<evidence type="ECO:0000313" key="2">
    <source>
        <dbReference type="EMBL" id="CAA9351543.1"/>
    </source>
</evidence>
<dbReference type="EMBL" id="CADCUI010000038">
    <property type="protein sequence ID" value="CAA9351543.1"/>
    <property type="molecule type" value="Genomic_DNA"/>
</dbReference>
<evidence type="ECO:0000256" key="1">
    <source>
        <dbReference type="SAM" id="MobiDB-lite"/>
    </source>
</evidence>
<dbReference type="AlphaFoldDB" id="A0A6J4M6T3"/>
<organism evidence="2">
    <name type="scientific">uncultured Nocardioidaceae bacterium</name>
    <dbReference type="NCBI Taxonomy" id="253824"/>
    <lineage>
        <taxon>Bacteria</taxon>
        <taxon>Bacillati</taxon>
        <taxon>Actinomycetota</taxon>
        <taxon>Actinomycetes</taxon>
        <taxon>Propionibacteriales</taxon>
        <taxon>Nocardioidaceae</taxon>
        <taxon>environmental samples</taxon>
    </lineage>
</organism>
<protein>
    <submittedName>
        <fullName evidence="2">Uncharacterized protein</fullName>
    </submittedName>
</protein>
<sequence>GSMALPEGALGHQDLQVRPHKARSDRPCCVGAGRARPMVSRALRTRPGRGRDDRHTERPAGGQACDPTSCL</sequence>
<feature type="non-terminal residue" evidence="2">
    <location>
        <position position="71"/>
    </location>
</feature>
<gene>
    <name evidence="2" type="ORF">AVDCRST_MAG34-1796</name>
</gene>
<feature type="compositionally biased region" description="Basic and acidic residues" evidence="1">
    <location>
        <begin position="49"/>
        <end position="58"/>
    </location>
</feature>
<feature type="non-terminal residue" evidence="2">
    <location>
        <position position="1"/>
    </location>
</feature>
<reference evidence="2" key="1">
    <citation type="submission" date="2020-02" db="EMBL/GenBank/DDBJ databases">
        <authorList>
            <person name="Meier V. D."/>
        </authorList>
    </citation>
    <scope>NUCLEOTIDE SEQUENCE</scope>
    <source>
        <strain evidence="2">AVDCRST_MAG34</strain>
    </source>
</reference>
<name>A0A6J4M6T3_9ACTN</name>
<feature type="region of interest" description="Disordered" evidence="1">
    <location>
        <begin position="1"/>
        <end position="71"/>
    </location>
</feature>